<gene>
    <name evidence="2" type="ORF">AB5J50_02865</name>
</gene>
<reference evidence="2" key="1">
    <citation type="submission" date="2024-07" db="EMBL/GenBank/DDBJ databases">
        <authorList>
            <person name="Yu S.T."/>
        </authorList>
    </citation>
    <scope>NUCLEOTIDE SEQUENCE</scope>
    <source>
        <strain evidence="2">R35</strain>
    </source>
</reference>
<accession>A0AB39SMS4</accession>
<sequence length="140" mass="14662">MGLVFPAVVAAVVRSCAAPGADQSAVDQDDVATRSDDFLQHALQALGPRGKQFDHLQDPTTHRRGGDVVAARHVGKPLVMAENREDDRGDLPGRQLAPPGADLLQMAAEQVAEEGQGGRGQLQTGLVDNRLSAPGRAGLL</sequence>
<name>A0AB39SMS4_9ACTN</name>
<feature type="compositionally biased region" description="Basic and acidic residues" evidence="1">
    <location>
        <begin position="82"/>
        <end position="91"/>
    </location>
</feature>
<evidence type="ECO:0008006" key="3">
    <source>
        <dbReference type="Google" id="ProtNLM"/>
    </source>
</evidence>
<evidence type="ECO:0000256" key="1">
    <source>
        <dbReference type="SAM" id="MobiDB-lite"/>
    </source>
</evidence>
<proteinExistence type="predicted"/>
<evidence type="ECO:0000313" key="2">
    <source>
        <dbReference type="EMBL" id="XDQ69017.1"/>
    </source>
</evidence>
<feature type="region of interest" description="Disordered" evidence="1">
    <location>
        <begin position="78"/>
        <end position="140"/>
    </location>
</feature>
<organism evidence="2">
    <name type="scientific">Streptomyces sp. R35</name>
    <dbReference type="NCBI Taxonomy" id="3238630"/>
    <lineage>
        <taxon>Bacteria</taxon>
        <taxon>Bacillati</taxon>
        <taxon>Actinomycetota</taxon>
        <taxon>Actinomycetes</taxon>
        <taxon>Kitasatosporales</taxon>
        <taxon>Streptomycetaceae</taxon>
        <taxon>Streptomyces</taxon>
    </lineage>
</organism>
<dbReference type="EMBL" id="CP163440">
    <property type="protein sequence ID" value="XDQ69017.1"/>
    <property type="molecule type" value="Genomic_DNA"/>
</dbReference>
<dbReference type="RefSeq" id="WP_369265759.1">
    <property type="nucleotide sequence ID" value="NZ_CP163440.1"/>
</dbReference>
<dbReference type="AlphaFoldDB" id="A0AB39SMS4"/>
<protein>
    <recommendedName>
        <fullName evidence="3">Secreted protein</fullName>
    </recommendedName>
</protein>